<dbReference type="GO" id="GO:0004556">
    <property type="term" value="F:alpha-amylase activity"/>
    <property type="evidence" value="ECO:0007669"/>
    <property type="project" value="TreeGrafter"/>
</dbReference>
<proteinExistence type="predicted"/>
<dbReference type="SUPFAM" id="SSF51445">
    <property type="entry name" value="(Trans)glycosidases"/>
    <property type="match status" value="1"/>
</dbReference>
<dbReference type="InterPro" id="IPR006047">
    <property type="entry name" value="GH13_cat_dom"/>
</dbReference>
<dbReference type="Proteomes" id="UP000295008">
    <property type="component" value="Unassembled WGS sequence"/>
</dbReference>
<reference evidence="2 3" key="1">
    <citation type="submission" date="2019-03" db="EMBL/GenBank/DDBJ databases">
        <title>Genomic Encyclopedia of Type Strains, Phase IV (KMG-IV): sequencing the most valuable type-strain genomes for metagenomic binning, comparative biology and taxonomic classification.</title>
        <authorList>
            <person name="Goeker M."/>
        </authorList>
    </citation>
    <scope>NUCLEOTIDE SEQUENCE [LARGE SCALE GENOMIC DNA]</scope>
    <source>
        <strain evidence="2 3">LX-B</strain>
    </source>
</reference>
<dbReference type="Gene3D" id="3.20.20.80">
    <property type="entry name" value="Glycosidases"/>
    <property type="match status" value="1"/>
</dbReference>
<organism evidence="2 3">
    <name type="scientific">Hydrogenispora ethanolica</name>
    <dbReference type="NCBI Taxonomy" id="1082276"/>
    <lineage>
        <taxon>Bacteria</taxon>
        <taxon>Bacillati</taxon>
        <taxon>Bacillota</taxon>
        <taxon>Hydrogenispora</taxon>
    </lineage>
</organism>
<dbReference type="GO" id="GO:0009313">
    <property type="term" value="P:oligosaccharide catabolic process"/>
    <property type="evidence" value="ECO:0007669"/>
    <property type="project" value="TreeGrafter"/>
</dbReference>
<dbReference type="InterPro" id="IPR017853">
    <property type="entry name" value="GH"/>
</dbReference>
<gene>
    <name evidence="2" type="ORF">EDC14_102819</name>
</gene>
<sequence length="677" mass="77824">MQNLQIVCEQLARRGAAFDGSYFIPEVWNAVGWERYATDQKRPGQIRVNPYEFLSHIIGRHILPHAEAGKDYLRPLDRGSAAPPELHQCVIYGALLRTFTAWDHVRPGQVCPGSFIKTIGLLPYLRKLGVNILYLLPVFATSDRYKKGECGSPYAIRDSYRLDRNLHDDLLGEADEAMVATEFKALIEACHILGIRVMVDFVFRTVARDHALLADHPEWFYWIRRRTAPVFAPPAVAGEGKLTLLNDGSLKSLYTCDGIAEYLAQFTVSPPEIDPARWRRLLERHRRSGANLLALIEEEYQITTAPGFSNVLNDPQPPWTDVTYLRLYQDTHPKARPYLPREQPPYILQDVACANLYPGRLPNRGLWDYLLGIIPHYQEEYGIDGARIDMGHALPPELNQAIVARVKAANPHFILWSEEFAPEHSRAARENGFHFISGNLWSVYNDLDQPRFRSRLLRIVSGAALPVTAALETPDTPRMALVYRERPKLSLLLLLNCFIANAVPFINSGMELLELQPMNLGLNNDETGRFVLDREDPMYGKLAFFDHYRLHWLNQDHGWLRELLAEALRIRRRFGGLVGNRVHLRSRPLKNSKIIFFWYFDPKTGQNLFFLANRSFAERARVRLQALFPEEFLKDRPAVAWLYPGSTGTGRKWEYNQWRFLAPGEVRIGYLRESYHS</sequence>
<dbReference type="RefSeq" id="WP_132015912.1">
    <property type="nucleotide sequence ID" value="NZ_SLUN01000028.1"/>
</dbReference>
<dbReference type="AlphaFoldDB" id="A0A4R1R8S1"/>
<name>A0A4R1R8S1_HYDET</name>
<evidence type="ECO:0000313" key="3">
    <source>
        <dbReference type="Proteomes" id="UP000295008"/>
    </source>
</evidence>
<evidence type="ECO:0000313" key="2">
    <source>
        <dbReference type="EMBL" id="TCL62063.1"/>
    </source>
</evidence>
<dbReference type="PANTHER" id="PTHR10357:SF179">
    <property type="entry name" value="NEUTRAL AND BASIC AMINO ACID TRANSPORT PROTEIN RBAT"/>
    <property type="match status" value="1"/>
</dbReference>
<dbReference type="Pfam" id="PF00128">
    <property type="entry name" value="Alpha-amylase"/>
    <property type="match status" value="1"/>
</dbReference>
<dbReference type="SMART" id="SM00642">
    <property type="entry name" value="Aamy"/>
    <property type="match status" value="1"/>
</dbReference>
<dbReference type="EMBL" id="SLUN01000028">
    <property type="protein sequence ID" value="TCL62063.1"/>
    <property type="molecule type" value="Genomic_DNA"/>
</dbReference>
<comment type="caution">
    <text evidence="2">The sequence shown here is derived from an EMBL/GenBank/DDBJ whole genome shotgun (WGS) entry which is preliminary data.</text>
</comment>
<feature type="domain" description="Glycosyl hydrolase family 13 catalytic" evidence="1">
    <location>
        <begin position="109"/>
        <end position="546"/>
    </location>
</feature>
<dbReference type="PANTHER" id="PTHR10357">
    <property type="entry name" value="ALPHA-AMYLASE FAMILY MEMBER"/>
    <property type="match status" value="1"/>
</dbReference>
<evidence type="ECO:0000259" key="1">
    <source>
        <dbReference type="SMART" id="SM00642"/>
    </source>
</evidence>
<accession>A0A4R1R8S1</accession>
<dbReference type="OrthoDB" id="9805159at2"/>
<keyword evidence="3" id="KW-1185">Reference proteome</keyword>
<protein>
    <submittedName>
        <fullName evidence="2">Alpha amylase catalytic subunit</fullName>
    </submittedName>
</protein>